<evidence type="ECO:0000259" key="11">
    <source>
        <dbReference type="PROSITE" id="PS50929"/>
    </source>
</evidence>
<feature type="domain" description="ABC transporter" evidence="10">
    <location>
        <begin position="383"/>
        <end position="619"/>
    </location>
</feature>
<dbReference type="Pfam" id="PF00664">
    <property type="entry name" value="ABC_membrane"/>
    <property type="match status" value="1"/>
</dbReference>
<dbReference type="PANTHER" id="PTHR43394">
    <property type="entry name" value="ATP-DEPENDENT PERMEASE MDL1, MITOCHONDRIAL"/>
    <property type="match status" value="1"/>
</dbReference>
<evidence type="ECO:0000256" key="9">
    <source>
        <dbReference type="SAM" id="Phobius"/>
    </source>
</evidence>
<dbReference type="FunFam" id="3.40.50.300:FF:000287">
    <property type="entry name" value="Multidrug ABC transporter ATP-binding protein"/>
    <property type="match status" value="1"/>
</dbReference>
<feature type="transmembrane region" description="Helical" evidence="9">
    <location>
        <begin position="42"/>
        <end position="68"/>
    </location>
</feature>
<reference evidence="12 14" key="1">
    <citation type="submission" date="2019-01" db="EMBL/GenBank/DDBJ databases">
        <authorList>
            <consortium name="Pathogen Informatics"/>
        </authorList>
    </citation>
    <scope>NUCLEOTIDE SEQUENCE [LARGE SCALE GENOMIC DNA]</scope>
    <source>
        <strain evidence="12 14">NCTC10183</strain>
    </source>
</reference>
<evidence type="ECO:0000256" key="5">
    <source>
        <dbReference type="ARBA" id="ARBA00022741"/>
    </source>
</evidence>
<protein>
    <submittedName>
        <fullName evidence="12">ABC-type multidrug/protein/lipid transport system ATPase component</fullName>
        <ecNumber evidence="12">3.6.3.-</ecNumber>
    </submittedName>
</protein>
<feature type="transmembrane region" description="Helical" evidence="9">
    <location>
        <begin position="88"/>
        <end position="105"/>
    </location>
</feature>
<keyword evidence="6" id="KW-0067">ATP-binding</keyword>
<dbReference type="GO" id="GO:0005886">
    <property type="term" value="C:plasma membrane"/>
    <property type="evidence" value="ECO:0007669"/>
    <property type="project" value="UniProtKB-SubCell"/>
</dbReference>
<dbReference type="Proteomes" id="UP000290568">
    <property type="component" value="Chromosome"/>
</dbReference>
<dbReference type="CDD" id="cd03254">
    <property type="entry name" value="ABCC_Glucan_exporter_like"/>
    <property type="match status" value="1"/>
</dbReference>
<keyword evidence="14" id="KW-1185">Reference proteome</keyword>
<feature type="transmembrane region" description="Helical" evidence="9">
    <location>
        <begin position="193"/>
        <end position="210"/>
    </location>
</feature>
<dbReference type="GO" id="GO:0005524">
    <property type="term" value="F:ATP binding"/>
    <property type="evidence" value="ECO:0007669"/>
    <property type="project" value="UniProtKB-KW"/>
</dbReference>
<feature type="transmembrane region" description="Helical" evidence="9">
    <location>
        <begin position="170"/>
        <end position="187"/>
    </location>
</feature>
<dbReference type="EC" id="3.6.3.-" evidence="12"/>
<dbReference type="STRING" id="29556.VO56_00455"/>
<organism evidence="12 14">
    <name type="scientific">Mycoplasmopsis gallinacea</name>
    <dbReference type="NCBI Taxonomy" id="29556"/>
    <lineage>
        <taxon>Bacteria</taxon>
        <taxon>Bacillati</taxon>
        <taxon>Mycoplasmatota</taxon>
        <taxon>Mycoplasmoidales</taxon>
        <taxon>Metamycoplasmataceae</taxon>
        <taxon>Mycoplasmopsis</taxon>
    </lineage>
</organism>
<dbReference type="PROSITE" id="PS50893">
    <property type="entry name" value="ABC_TRANSPORTER_2"/>
    <property type="match status" value="1"/>
</dbReference>
<keyword evidence="5" id="KW-0547">Nucleotide-binding</keyword>
<keyword evidence="12" id="KW-0378">Hydrolase</keyword>
<dbReference type="InterPro" id="IPR027417">
    <property type="entry name" value="P-loop_NTPase"/>
</dbReference>
<feature type="transmembrane region" description="Helical" evidence="9">
    <location>
        <begin position="277"/>
        <end position="299"/>
    </location>
</feature>
<evidence type="ECO:0000256" key="8">
    <source>
        <dbReference type="ARBA" id="ARBA00023136"/>
    </source>
</evidence>
<proteinExistence type="inferred from homology"/>
<accession>A0A449A2Y0</accession>
<dbReference type="InterPro" id="IPR003593">
    <property type="entry name" value="AAA+_ATPase"/>
</dbReference>
<gene>
    <name evidence="12" type="primary">mldB1_4</name>
    <name evidence="13" type="synonym">mldB1_7</name>
    <name evidence="12" type="ORF">NCTC10183_00319</name>
    <name evidence="13" type="ORF">NCTC10183_00838</name>
</gene>
<keyword evidence="4 9" id="KW-0812">Transmembrane</keyword>
<evidence type="ECO:0000259" key="10">
    <source>
        <dbReference type="PROSITE" id="PS50893"/>
    </source>
</evidence>
<keyword evidence="3" id="KW-0813">Transport</keyword>
<dbReference type="SUPFAM" id="SSF90123">
    <property type="entry name" value="ABC transporter transmembrane region"/>
    <property type="match status" value="1"/>
</dbReference>
<dbReference type="InterPro" id="IPR003439">
    <property type="entry name" value="ABC_transporter-like_ATP-bd"/>
</dbReference>
<dbReference type="PROSITE" id="PS50929">
    <property type="entry name" value="ABC_TM1F"/>
    <property type="match status" value="1"/>
</dbReference>
<keyword evidence="8 9" id="KW-0472">Membrane</keyword>
<dbReference type="EMBL" id="LR214950">
    <property type="protein sequence ID" value="VEU58554.1"/>
    <property type="molecule type" value="Genomic_DNA"/>
</dbReference>
<dbReference type="InterPro" id="IPR039421">
    <property type="entry name" value="Type_1_exporter"/>
</dbReference>
<dbReference type="SMART" id="SM00382">
    <property type="entry name" value="AAA"/>
    <property type="match status" value="1"/>
</dbReference>
<evidence type="ECO:0000313" key="12">
    <source>
        <dbReference type="EMBL" id="VEU58554.1"/>
    </source>
</evidence>
<keyword evidence="7 9" id="KW-1133">Transmembrane helix</keyword>
<evidence type="ECO:0000256" key="6">
    <source>
        <dbReference type="ARBA" id="ARBA00022840"/>
    </source>
</evidence>
<name>A0A449A2Y0_9BACT</name>
<feature type="domain" description="ABC transmembrane type-1" evidence="11">
    <location>
        <begin position="45"/>
        <end position="343"/>
    </location>
</feature>
<dbReference type="OrthoDB" id="383768at2"/>
<dbReference type="GO" id="GO:0015421">
    <property type="term" value="F:ABC-type oligopeptide transporter activity"/>
    <property type="evidence" value="ECO:0007669"/>
    <property type="project" value="TreeGrafter"/>
</dbReference>
<dbReference type="Gene3D" id="3.40.50.300">
    <property type="entry name" value="P-loop containing nucleotide triphosphate hydrolases"/>
    <property type="match status" value="1"/>
</dbReference>
<dbReference type="AlphaFoldDB" id="A0A449A2Y0"/>
<dbReference type="GO" id="GO:0016887">
    <property type="term" value="F:ATP hydrolysis activity"/>
    <property type="evidence" value="ECO:0007669"/>
    <property type="project" value="InterPro"/>
</dbReference>
<evidence type="ECO:0000313" key="14">
    <source>
        <dbReference type="Proteomes" id="UP000290568"/>
    </source>
</evidence>
<sequence>MEKLTLEKVRQEIAHSSSKSNNLSSLKVFKVLWSYLKESKKYYYLGLLFAILNSLAYTAGSILIGQILHLYFEPYINGAVPIFQWNQFFIFLSCLALMFILYGIFKYLEALFYVKASFIAATNLRLKIMHKLYKMPIKYYDSQKAGDLISSLINDVNNVGNSLFQITSQIFSSCFNIIFSGIFLCLISLKLSLIVIPLTLVLFFSVFLIIQKAQKYFTQTQNTFGLLNAFVEESLNNTMVTNSFNQQKFVFSNLKKITKTIRQIAFKGDTIARSFETWYNLISNLIILIISGIAAIFYINKVSMWGLPFFGSSESGIATPSLIITYVSLNWNFMGPFQNLLSLAFNVQVGIASSKRVHRLTELKEPDLSKEKYTLDREVKGEIIFKNVFFKYNENLENWQLNDASFKVKQGQTIAIVGPTGAGKTTIINLLSKMYDYNKGSILIDGYELNEIKTENLRDNMTVILQDSFLFNETIRYNLKIANPNISDEQMIAAAKLTNAHHFIETMKNGYDTVIESNGNNISQGQRQLIAITRAMLSNRNIVILDEATSNIDSQTEIIIQKAMLELMKNRTSFIIAHRLSTIKNADKILVIDAGKIIEEGTHEELLAQKGFYESLYSAQFK</sequence>
<comment type="similarity">
    <text evidence="2">Belongs to the ABC transporter superfamily.</text>
</comment>
<dbReference type="SUPFAM" id="SSF52540">
    <property type="entry name" value="P-loop containing nucleoside triphosphate hydrolases"/>
    <property type="match status" value="1"/>
</dbReference>
<evidence type="ECO:0000313" key="13">
    <source>
        <dbReference type="EMBL" id="VEU59046.1"/>
    </source>
</evidence>
<dbReference type="EMBL" id="LR214950">
    <property type="protein sequence ID" value="VEU59046.1"/>
    <property type="molecule type" value="Genomic_DNA"/>
</dbReference>
<dbReference type="PANTHER" id="PTHR43394:SF1">
    <property type="entry name" value="ATP-BINDING CASSETTE SUB-FAMILY B MEMBER 10, MITOCHONDRIAL"/>
    <property type="match status" value="1"/>
</dbReference>
<dbReference type="Pfam" id="PF00005">
    <property type="entry name" value="ABC_tran"/>
    <property type="match status" value="1"/>
</dbReference>
<evidence type="ECO:0000256" key="2">
    <source>
        <dbReference type="ARBA" id="ARBA00005417"/>
    </source>
</evidence>
<comment type="subcellular location">
    <subcellularLocation>
        <location evidence="1">Cell membrane</location>
        <topology evidence="1">Multi-pass membrane protein</topology>
    </subcellularLocation>
</comment>
<evidence type="ECO:0000256" key="3">
    <source>
        <dbReference type="ARBA" id="ARBA00022448"/>
    </source>
</evidence>
<dbReference type="RefSeq" id="WP_129620207.1">
    <property type="nucleotide sequence ID" value="NZ_LR214950.1"/>
</dbReference>
<dbReference type="InterPro" id="IPR036640">
    <property type="entry name" value="ABC1_TM_sf"/>
</dbReference>
<evidence type="ECO:0000256" key="7">
    <source>
        <dbReference type="ARBA" id="ARBA00022989"/>
    </source>
</evidence>
<evidence type="ECO:0000256" key="1">
    <source>
        <dbReference type="ARBA" id="ARBA00004651"/>
    </source>
</evidence>
<dbReference type="InterPro" id="IPR011527">
    <property type="entry name" value="ABC1_TM_dom"/>
</dbReference>
<evidence type="ECO:0000256" key="4">
    <source>
        <dbReference type="ARBA" id="ARBA00022692"/>
    </source>
</evidence>
<dbReference type="Gene3D" id="1.20.1560.10">
    <property type="entry name" value="ABC transporter type 1, transmembrane domain"/>
    <property type="match status" value="1"/>
</dbReference>